<dbReference type="Pfam" id="PF04545">
    <property type="entry name" value="Sigma70_r4"/>
    <property type="match status" value="1"/>
</dbReference>
<dbReference type="InterPro" id="IPR014322">
    <property type="entry name" value="RNA_pol_sigma-B/F/G"/>
</dbReference>
<evidence type="ECO:0000256" key="3">
    <source>
        <dbReference type="ARBA" id="ARBA00023125"/>
    </source>
</evidence>
<dbReference type="NCBIfam" id="TIGR02980">
    <property type="entry name" value="SigBFG"/>
    <property type="match status" value="1"/>
</dbReference>
<dbReference type="InterPro" id="IPR036388">
    <property type="entry name" value="WH-like_DNA-bd_sf"/>
</dbReference>
<dbReference type="InterPro" id="IPR000943">
    <property type="entry name" value="RNA_pol_sigma70"/>
</dbReference>
<evidence type="ECO:0000259" key="5">
    <source>
        <dbReference type="PROSITE" id="PS00716"/>
    </source>
</evidence>
<dbReference type="Pfam" id="PF04539">
    <property type="entry name" value="Sigma70_r3"/>
    <property type="match status" value="1"/>
</dbReference>
<dbReference type="RefSeq" id="WP_210060858.1">
    <property type="nucleotide sequence ID" value="NZ_JAGGLJ010000009.1"/>
</dbReference>
<evidence type="ECO:0000256" key="2">
    <source>
        <dbReference type="ARBA" id="ARBA00023082"/>
    </source>
</evidence>
<proteinExistence type="predicted"/>
<name>A0ABS4KE66_9FIRM</name>
<keyword evidence="1" id="KW-0805">Transcription regulation</keyword>
<keyword evidence="2" id="KW-0731">Sigma factor</keyword>
<keyword evidence="3" id="KW-0238">DNA-binding</keyword>
<dbReference type="PROSITE" id="PS00716">
    <property type="entry name" value="SIGMA70_2"/>
    <property type="match status" value="1"/>
</dbReference>
<dbReference type="PANTHER" id="PTHR30385">
    <property type="entry name" value="SIGMA FACTOR F FLAGELLAR"/>
    <property type="match status" value="1"/>
</dbReference>
<dbReference type="Gene3D" id="1.20.120.1810">
    <property type="match status" value="1"/>
</dbReference>
<dbReference type="InterPro" id="IPR013325">
    <property type="entry name" value="RNA_pol_sigma_r2"/>
</dbReference>
<keyword evidence="4" id="KW-0804">Transcription</keyword>
<sequence>MSKNIEDIKEKRREMFREYSKTKDENLRAQLIEEHLYLAEILSKKYSGKGIEYEDIFQVASMALIYAVDRYDIEKGYEFSSFATPTIIGEIKKYFRDKGWTIRVPRRIQELSKKITIARTDLTKLNQETPTVADIANYLGVTEEEVLESMEASKVYLPQSLDISYTNDGDNETNLADFIGQDERYYDQIEINDFIEKSMEVLNEVEKTVLIDRYFNKKTQREVGEKLEISQMTVSRIEKKALKRLKREMENVIKI</sequence>
<dbReference type="PRINTS" id="PR00046">
    <property type="entry name" value="SIGMA70FCT"/>
</dbReference>
<organism evidence="6 7">
    <name type="scientific">Peptoniphilus stercorisuis</name>
    <dbReference type="NCBI Taxonomy" id="1436965"/>
    <lineage>
        <taxon>Bacteria</taxon>
        <taxon>Bacillati</taxon>
        <taxon>Bacillota</taxon>
        <taxon>Tissierellia</taxon>
        <taxon>Tissierellales</taxon>
        <taxon>Peptoniphilaceae</taxon>
        <taxon>Peptoniphilus</taxon>
    </lineage>
</organism>
<dbReference type="SUPFAM" id="SSF88946">
    <property type="entry name" value="Sigma2 domain of RNA polymerase sigma factors"/>
    <property type="match status" value="1"/>
</dbReference>
<evidence type="ECO:0000256" key="1">
    <source>
        <dbReference type="ARBA" id="ARBA00023015"/>
    </source>
</evidence>
<accession>A0ABS4KE66</accession>
<gene>
    <name evidence="6" type="ORF">J2Z71_001109</name>
</gene>
<dbReference type="CDD" id="cd06171">
    <property type="entry name" value="Sigma70_r4"/>
    <property type="match status" value="1"/>
</dbReference>
<dbReference type="EMBL" id="JAGGLJ010000009">
    <property type="protein sequence ID" value="MBP2025566.1"/>
    <property type="molecule type" value="Genomic_DNA"/>
</dbReference>
<dbReference type="SUPFAM" id="SSF88659">
    <property type="entry name" value="Sigma3 and sigma4 domains of RNA polymerase sigma factors"/>
    <property type="match status" value="2"/>
</dbReference>
<dbReference type="InterPro" id="IPR007624">
    <property type="entry name" value="RNA_pol_sigma70_r3"/>
</dbReference>
<keyword evidence="7" id="KW-1185">Reference proteome</keyword>
<evidence type="ECO:0000313" key="6">
    <source>
        <dbReference type="EMBL" id="MBP2025566.1"/>
    </source>
</evidence>
<dbReference type="InterPro" id="IPR007627">
    <property type="entry name" value="RNA_pol_sigma70_r2"/>
</dbReference>
<dbReference type="Pfam" id="PF04542">
    <property type="entry name" value="Sigma70_r2"/>
    <property type="match status" value="1"/>
</dbReference>
<evidence type="ECO:0000256" key="4">
    <source>
        <dbReference type="ARBA" id="ARBA00023163"/>
    </source>
</evidence>
<feature type="domain" description="RNA polymerase sigma-70" evidence="5">
    <location>
        <begin position="219"/>
        <end position="245"/>
    </location>
</feature>
<dbReference type="NCBIfam" id="TIGR02937">
    <property type="entry name" value="sigma70-ECF"/>
    <property type="match status" value="1"/>
</dbReference>
<evidence type="ECO:0000313" key="7">
    <source>
        <dbReference type="Proteomes" id="UP001519306"/>
    </source>
</evidence>
<dbReference type="Gene3D" id="1.10.10.10">
    <property type="entry name" value="Winged helix-like DNA-binding domain superfamily/Winged helix DNA-binding domain"/>
    <property type="match status" value="2"/>
</dbReference>
<dbReference type="PANTHER" id="PTHR30385:SF4">
    <property type="entry name" value="RNA POLYMERASE SIGMA-E FACTOR"/>
    <property type="match status" value="1"/>
</dbReference>
<dbReference type="InterPro" id="IPR007630">
    <property type="entry name" value="RNA_pol_sigma70_r4"/>
</dbReference>
<comment type="caution">
    <text evidence="6">The sequence shown here is derived from an EMBL/GenBank/DDBJ whole genome shotgun (WGS) entry which is preliminary data.</text>
</comment>
<reference evidence="6 7" key="1">
    <citation type="submission" date="2021-03" db="EMBL/GenBank/DDBJ databases">
        <title>Genomic Encyclopedia of Type Strains, Phase IV (KMG-IV): sequencing the most valuable type-strain genomes for metagenomic binning, comparative biology and taxonomic classification.</title>
        <authorList>
            <person name="Goeker M."/>
        </authorList>
    </citation>
    <scope>NUCLEOTIDE SEQUENCE [LARGE SCALE GENOMIC DNA]</scope>
    <source>
        <strain evidence="6 7">DSM 27563</strain>
    </source>
</reference>
<protein>
    <submittedName>
        <fullName evidence="6">RNA polymerase sigma-B factor</fullName>
    </submittedName>
</protein>
<dbReference type="InterPro" id="IPR014284">
    <property type="entry name" value="RNA_pol_sigma-70_dom"/>
</dbReference>
<dbReference type="Proteomes" id="UP001519306">
    <property type="component" value="Unassembled WGS sequence"/>
</dbReference>
<dbReference type="InterPro" id="IPR013324">
    <property type="entry name" value="RNA_pol_sigma_r3/r4-like"/>
</dbReference>